<sequence>LASTREKHEQEMINMNEKLQITQMNLQEKTIEVDELRIQLETACKNNEKVIIKQTN</sequence>
<evidence type="ECO:0000313" key="2">
    <source>
        <dbReference type="EMBL" id="CAF4645878.1"/>
    </source>
</evidence>
<protein>
    <submittedName>
        <fullName evidence="2">Uncharacterized protein</fullName>
    </submittedName>
</protein>
<feature type="coiled-coil region" evidence="1">
    <location>
        <begin position="5"/>
        <end position="46"/>
    </location>
</feature>
<dbReference type="Proteomes" id="UP000676336">
    <property type="component" value="Unassembled WGS sequence"/>
</dbReference>
<accession>A0A8S2ZMN9</accession>
<reference evidence="2" key="1">
    <citation type="submission" date="2021-02" db="EMBL/GenBank/DDBJ databases">
        <authorList>
            <person name="Nowell W R."/>
        </authorList>
    </citation>
    <scope>NUCLEOTIDE SEQUENCE</scope>
</reference>
<gene>
    <name evidence="2" type="ORF">SMN809_LOCUS40890</name>
</gene>
<dbReference type="AlphaFoldDB" id="A0A8S2ZMN9"/>
<keyword evidence="1" id="KW-0175">Coiled coil</keyword>
<comment type="caution">
    <text evidence="2">The sequence shown here is derived from an EMBL/GenBank/DDBJ whole genome shotgun (WGS) entry which is preliminary data.</text>
</comment>
<feature type="non-terminal residue" evidence="2">
    <location>
        <position position="1"/>
    </location>
</feature>
<name>A0A8S2ZMN9_9BILA</name>
<organism evidence="2 3">
    <name type="scientific">Rotaria magnacalcarata</name>
    <dbReference type="NCBI Taxonomy" id="392030"/>
    <lineage>
        <taxon>Eukaryota</taxon>
        <taxon>Metazoa</taxon>
        <taxon>Spiralia</taxon>
        <taxon>Gnathifera</taxon>
        <taxon>Rotifera</taxon>
        <taxon>Eurotatoria</taxon>
        <taxon>Bdelloidea</taxon>
        <taxon>Philodinida</taxon>
        <taxon>Philodinidae</taxon>
        <taxon>Rotaria</taxon>
    </lineage>
</organism>
<proteinExistence type="predicted"/>
<dbReference type="EMBL" id="CAJOBI010113880">
    <property type="protein sequence ID" value="CAF4645878.1"/>
    <property type="molecule type" value="Genomic_DNA"/>
</dbReference>
<evidence type="ECO:0000256" key="1">
    <source>
        <dbReference type="SAM" id="Coils"/>
    </source>
</evidence>
<evidence type="ECO:0000313" key="3">
    <source>
        <dbReference type="Proteomes" id="UP000676336"/>
    </source>
</evidence>